<accession>A0A914X0U9</accession>
<dbReference type="WBParaSite" id="PSAMB.scaffold5896size10638.g27486.t1">
    <property type="protein sequence ID" value="PSAMB.scaffold5896size10638.g27486.t1"/>
    <property type="gene ID" value="PSAMB.scaffold5896size10638.g27486"/>
</dbReference>
<reference evidence="2" key="1">
    <citation type="submission" date="2022-11" db="UniProtKB">
        <authorList>
            <consortium name="WormBaseParasite"/>
        </authorList>
    </citation>
    <scope>IDENTIFICATION</scope>
</reference>
<dbReference type="AlphaFoldDB" id="A0A914X0U9"/>
<dbReference type="Proteomes" id="UP000887566">
    <property type="component" value="Unplaced"/>
</dbReference>
<proteinExistence type="predicted"/>
<sequence length="109" mass="12854">MVLYGQLIYALKSKFNHCGAFAANHYLWSQLTQNEKESIDDYAHRVKELFHKTFTKPLPESARHSLLSSRFISGLRYHQLCQRLNTNYSQNLLPTFMDVISFTHDFNRL</sequence>
<organism evidence="1 2">
    <name type="scientific">Plectus sambesii</name>
    <dbReference type="NCBI Taxonomy" id="2011161"/>
    <lineage>
        <taxon>Eukaryota</taxon>
        <taxon>Metazoa</taxon>
        <taxon>Ecdysozoa</taxon>
        <taxon>Nematoda</taxon>
        <taxon>Chromadorea</taxon>
        <taxon>Plectida</taxon>
        <taxon>Plectina</taxon>
        <taxon>Plectoidea</taxon>
        <taxon>Plectidae</taxon>
        <taxon>Plectus</taxon>
    </lineage>
</organism>
<evidence type="ECO:0000313" key="2">
    <source>
        <dbReference type="WBParaSite" id="PSAMB.scaffold5896size10638.g27486.t1"/>
    </source>
</evidence>
<protein>
    <submittedName>
        <fullName evidence="2">Retrotransposon gag domain-containing protein</fullName>
    </submittedName>
</protein>
<evidence type="ECO:0000313" key="1">
    <source>
        <dbReference type="Proteomes" id="UP000887566"/>
    </source>
</evidence>
<name>A0A914X0U9_9BILA</name>
<keyword evidence="1" id="KW-1185">Reference proteome</keyword>